<organism evidence="1 2">
    <name type="scientific">Sphingomonas corticis</name>
    <dbReference type="NCBI Taxonomy" id="2722791"/>
    <lineage>
        <taxon>Bacteria</taxon>
        <taxon>Pseudomonadati</taxon>
        <taxon>Pseudomonadota</taxon>
        <taxon>Alphaproteobacteria</taxon>
        <taxon>Sphingomonadales</taxon>
        <taxon>Sphingomonadaceae</taxon>
        <taxon>Sphingomonas</taxon>
    </lineage>
</organism>
<reference evidence="1 2" key="1">
    <citation type="submission" date="2020-03" db="EMBL/GenBank/DDBJ databases">
        <authorList>
            <person name="Wang L."/>
            <person name="He N."/>
            <person name="Li Y."/>
            <person name="Fang Y."/>
            <person name="Zhang F."/>
        </authorList>
    </citation>
    <scope>NUCLEOTIDE SEQUENCE [LARGE SCALE GENOMIC DNA]</scope>
    <source>
        <strain evidence="1 2">36D10-4-7</strain>
    </source>
</reference>
<evidence type="ECO:0000313" key="1">
    <source>
        <dbReference type="EMBL" id="NJR79241.1"/>
    </source>
</evidence>
<dbReference type="Proteomes" id="UP000732399">
    <property type="component" value="Unassembled WGS sequence"/>
</dbReference>
<proteinExistence type="predicted"/>
<gene>
    <name evidence="1" type="ORF">HBH26_11660</name>
</gene>
<evidence type="ECO:0000313" key="2">
    <source>
        <dbReference type="Proteomes" id="UP000732399"/>
    </source>
</evidence>
<accession>A0ABX1CQZ3</accession>
<comment type="caution">
    <text evidence="1">The sequence shown here is derived from an EMBL/GenBank/DDBJ whole genome shotgun (WGS) entry which is preliminary data.</text>
</comment>
<dbReference type="RefSeq" id="WP_168134787.1">
    <property type="nucleotide sequence ID" value="NZ_JAAVJH010000006.1"/>
</dbReference>
<protein>
    <submittedName>
        <fullName evidence="1">Uncharacterized protein</fullName>
    </submittedName>
</protein>
<dbReference type="EMBL" id="JAAVJH010000006">
    <property type="protein sequence ID" value="NJR79241.1"/>
    <property type="molecule type" value="Genomic_DNA"/>
</dbReference>
<name>A0ABX1CQZ3_9SPHN</name>
<keyword evidence="2" id="KW-1185">Reference proteome</keyword>
<dbReference type="PROSITE" id="PS51257">
    <property type="entry name" value="PROKAR_LIPOPROTEIN"/>
    <property type="match status" value="1"/>
</dbReference>
<sequence>MAAKTGGAWCAAQACQGNAIATAAEGGQDLIEYEKAIRFEDARALPG</sequence>